<feature type="compositionally biased region" description="Low complexity" evidence="1">
    <location>
        <begin position="427"/>
        <end position="455"/>
    </location>
</feature>
<feature type="region of interest" description="Disordered" evidence="1">
    <location>
        <begin position="405"/>
        <end position="615"/>
    </location>
</feature>
<comment type="caution">
    <text evidence="3">The sequence shown here is derived from an EMBL/GenBank/DDBJ whole genome shotgun (WGS) entry which is preliminary data.</text>
</comment>
<keyword evidence="2" id="KW-0472">Membrane</keyword>
<keyword evidence="2" id="KW-1133">Transmembrane helix</keyword>
<feature type="transmembrane region" description="Helical" evidence="2">
    <location>
        <begin position="315"/>
        <end position="336"/>
    </location>
</feature>
<feature type="transmembrane region" description="Helical" evidence="2">
    <location>
        <begin position="173"/>
        <end position="191"/>
    </location>
</feature>
<organism evidence="3 4">
    <name type="scientific">Catenuloplanes nepalensis</name>
    <dbReference type="NCBI Taxonomy" id="587533"/>
    <lineage>
        <taxon>Bacteria</taxon>
        <taxon>Bacillati</taxon>
        <taxon>Actinomycetota</taxon>
        <taxon>Actinomycetes</taxon>
        <taxon>Micromonosporales</taxon>
        <taxon>Micromonosporaceae</taxon>
        <taxon>Catenuloplanes</taxon>
    </lineage>
</organism>
<keyword evidence="2" id="KW-0812">Transmembrane</keyword>
<evidence type="ECO:0000256" key="2">
    <source>
        <dbReference type="SAM" id="Phobius"/>
    </source>
</evidence>
<proteinExistence type="predicted"/>
<feature type="compositionally biased region" description="Low complexity" evidence="1">
    <location>
        <begin position="515"/>
        <end position="555"/>
    </location>
</feature>
<dbReference type="EMBL" id="JAUSRA010000001">
    <property type="protein sequence ID" value="MDP9792567.1"/>
    <property type="molecule type" value="Genomic_DNA"/>
</dbReference>
<feature type="transmembrane region" description="Helical" evidence="2">
    <location>
        <begin position="348"/>
        <end position="367"/>
    </location>
</feature>
<feature type="compositionally biased region" description="Low complexity" evidence="1">
    <location>
        <begin position="487"/>
        <end position="499"/>
    </location>
</feature>
<name>A0ABT9MMB9_9ACTN</name>
<feature type="transmembrane region" description="Helical" evidence="2">
    <location>
        <begin position="129"/>
        <end position="153"/>
    </location>
</feature>
<sequence>MRRLMRPPAGAHARTHLALDSLVRARPVPARAVGEAAPPVWRRSAWILLVLVAGLILGAGVAGRGLAAPVPAPTPTPILAPVTAPPATPGPSATPTVPAPNAPGLDGCGLVDVACRVQEGVSDAIRTGFLGIVDLAVAAFGWTLSWLAAHVFAKTTVTVDDAFYGVYNDVASVVGLFVLLMFAFSLGINALRARDGGPVRIVLGLLRAVLGITFAGGIAFTLVRLWDEATLALIDRNQARDWEPAVWLTALHELGAEPGTALIALIIAVASLAGLLLIAIILFFRGILAIGAALIGVAAMAGQAMDATRPWGRRWFWTTNALAASKFWIVAFWIYGTRAPYESDNLVNALRGLLIIFLMVAAPWILLRLTTILDGYIADLDPPGFLGAAGMSVGTDVLSDWAQHTISKGSSGGPDAGTAGSIPSVVDSPATDTSTPDTAPDGTAAGDPATATGTGESPGATGKSTGAGTPHRDEAAGTAQDHTTLTGAGKDAAAGSASGQPDEYTSTAPDGSRAGTPAGDHTTTSTTDTTAGPGRGASGATASPVGGSGAAAVPQPAAPAPAPASGPAAPSSSAEAPSTPTGIEPATADAPAPSAGIGRGTAATGAASELPVVPL</sequence>
<feature type="transmembrane region" description="Helical" evidence="2">
    <location>
        <begin position="203"/>
        <end position="226"/>
    </location>
</feature>
<evidence type="ECO:0008006" key="5">
    <source>
        <dbReference type="Google" id="ProtNLM"/>
    </source>
</evidence>
<evidence type="ECO:0000313" key="3">
    <source>
        <dbReference type="EMBL" id="MDP9792567.1"/>
    </source>
</evidence>
<reference evidence="3 4" key="1">
    <citation type="submission" date="2023-07" db="EMBL/GenBank/DDBJ databases">
        <title>Sequencing the genomes of 1000 actinobacteria strains.</title>
        <authorList>
            <person name="Klenk H.-P."/>
        </authorList>
    </citation>
    <scope>NUCLEOTIDE SEQUENCE [LARGE SCALE GENOMIC DNA]</scope>
    <source>
        <strain evidence="3 4">DSM 44710</strain>
    </source>
</reference>
<protein>
    <recommendedName>
        <fullName evidence="5">Integral membrane protein</fullName>
    </recommendedName>
</protein>
<accession>A0ABT9MMB9</accession>
<evidence type="ECO:0000313" key="4">
    <source>
        <dbReference type="Proteomes" id="UP001240984"/>
    </source>
</evidence>
<feature type="transmembrane region" description="Helical" evidence="2">
    <location>
        <begin position="44"/>
        <end position="63"/>
    </location>
</feature>
<dbReference type="Proteomes" id="UP001240984">
    <property type="component" value="Unassembled WGS sequence"/>
</dbReference>
<evidence type="ECO:0000256" key="1">
    <source>
        <dbReference type="SAM" id="MobiDB-lite"/>
    </source>
</evidence>
<feature type="compositionally biased region" description="Low complexity" evidence="1">
    <location>
        <begin position="565"/>
        <end position="582"/>
    </location>
</feature>
<keyword evidence="4" id="KW-1185">Reference proteome</keyword>
<feature type="transmembrane region" description="Helical" evidence="2">
    <location>
        <begin position="261"/>
        <end position="294"/>
    </location>
</feature>
<gene>
    <name evidence="3" type="ORF">J2S43_001079</name>
</gene>